<name>A0A0D8HEI8_9ACTN</name>
<protein>
    <submittedName>
        <fullName evidence="1">Uncharacterized protein</fullName>
    </submittedName>
</protein>
<gene>
    <name evidence="1" type="ORF">AXFE_29210</name>
</gene>
<comment type="caution">
    <text evidence="1">The sequence shown here is derived from an EMBL/GenBank/DDBJ whole genome shotgun (WGS) entry which is preliminary data.</text>
</comment>
<dbReference type="Proteomes" id="UP000032360">
    <property type="component" value="Unassembled WGS sequence"/>
</dbReference>
<dbReference type="RefSeq" id="WP_052606604.1">
    <property type="nucleotide sequence ID" value="NZ_JXYS01000092.1"/>
</dbReference>
<evidence type="ECO:0000313" key="2">
    <source>
        <dbReference type="Proteomes" id="UP000032360"/>
    </source>
</evidence>
<proteinExistence type="predicted"/>
<evidence type="ECO:0000313" key="1">
    <source>
        <dbReference type="EMBL" id="KJF16227.1"/>
    </source>
</evidence>
<dbReference type="AlphaFoldDB" id="A0A0D8HEI8"/>
<reference evidence="1 2" key="1">
    <citation type="submission" date="2015-01" db="EMBL/GenBank/DDBJ databases">
        <title>Draft genome of the acidophilic iron oxidizer Acidithrix ferrooxidans strain Py-F3.</title>
        <authorList>
            <person name="Poehlein A."/>
            <person name="Eisen S."/>
            <person name="Schloemann M."/>
            <person name="Johnson B.D."/>
            <person name="Daniel R."/>
            <person name="Muehling M."/>
        </authorList>
    </citation>
    <scope>NUCLEOTIDE SEQUENCE [LARGE SCALE GENOMIC DNA]</scope>
    <source>
        <strain evidence="1 2">Py-F3</strain>
    </source>
</reference>
<keyword evidence="2" id="KW-1185">Reference proteome</keyword>
<accession>A0A0D8HEI8</accession>
<organism evidence="1 2">
    <name type="scientific">Acidithrix ferrooxidans</name>
    <dbReference type="NCBI Taxonomy" id="1280514"/>
    <lineage>
        <taxon>Bacteria</taxon>
        <taxon>Bacillati</taxon>
        <taxon>Actinomycetota</taxon>
        <taxon>Acidimicrobiia</taxon>
        <taxon>Acidimicrobiales</taxon>
        <taxon>Acidimicrobiaceae</taxon>
        <taxon>Acidithrix</taxon>
    </lineage>
</organism>
<dbReference type="EMBL" id="JXYS01000092">
    <property type="protein sequence ID" value="KJF16227.1"/>
    <property type="molecule type" value="Genomic_DNA"/>
</dbReference>
<sequence length="176" mass="19119">MNGFVRTILVKVSNPSDLNDSYLNGCIDKENTDKGRPPYGSVTAALFFFPGLSSPADRFEFETLSSVSIALDRIDVTSIAVLVGPAKEGYDFPNSSYGLFLDPDGALCHAMAVSRGTNPYGDLCFRSGVALDIDSQVVFRMRILDVFVDPWRLCRMIAFRNAQALAMETQSIGGGS</sequence>